<evidence type="ECO:0000256" key="1">
    <source>
        <dbReference type="SAM" id="Phobius"/>
    </source>
</evidence>
<sequence>MSPSFLRYVPLPNHPTKMPFERRTCFIIGGVVIGAIAGASLAPVIGPAVVGLSAAGPVAGRLAAIIQSGIGNVPAGGFFAHLQSMAMGGPIQPEIIVYIIPGAVIGGIVGGLVGWLVDWIVDWFE</sequence>
<evidence type="ECO:0000313" key="2">
    <source>
        <dbReference type="EMBL" id="KAK0449900.1"/>
    </source>
</evidence>
<feature type="transmembrane region" description="Helical" evidence="1">
    <location>
        <begin position="62"/>
        <end position="83"/>
    </location>
</feature>
<comment type="caution">
    <text evidence="2">The sequence shown here is derived from an EMBL/GenBank/DDBJ whole genome shotgun (WGS) entry which is preliminary data.</text>
</comment>
<proteinExistence type="predicted"/>
<dbReference type="AlphaFoldDB" id="A0AA39MXW3"/>
<dbReference type="Gene3D" id="6.10.110.10">
    <property type="match status" value="1"/>
</dbReference>
<feature type="transmembrane region" description="Helical" evidence="1">
    <location>
        <begin position="25"/>
        <end position="50"/>
    </location>
</feature>
<keyword evidence="1" id="KW-1133">Transmembrane helix</keyword>
<feature type="transmembrane region" description="Helical" evidence="1">
    <location>
        <begin position="95"/>
        <end position="117"/>
    </location>
</feature>
<reference evidence="2" key="1">
    <citation type="submission" date="2023-06" db="EMBL/GenBank/DDBJ databases">
        <authorList>
            <consortium name="Lawrence Berkeley National Laboratory"/>
            <person name="Ahrendt S."/>
            <person name="Sahu N."/>
            <person name="Indic B."/>
            <person name="Wong-Bajracharya J."/>
            <person name="Merenyi Z."/>
            <person name="Ke H.-M."/>
            <person name="Monk M."/>
            <person name="Kocsube S."/>
            <person name="Drula E."/>
            <person name="Lipzen A."/>
            <person name="Balint B."/>
            <person name="Henrissat B."/>
            <person name="Andreopoulos B."/>
            <person name="Martin F.M."/>
            <person name="Harder C.B."/>
            <person name="Rigling D."/>
            <person name="Ford K.L."/>
            <person name="Foster G.D."/>
            <person name="Pangilinan J."/>
            <person name="Papanicolaou A."/>
            <person name="Barry K."/>
            <person name="LaButti K."/>
            <person name="Viragh M."/>
            <person name="Koriabine M."/>
            <person name="Yan M."/>
            <person name="Riley R."/>
            <person name="Champramary S."/>
            <person name="Plett K.L."/>
            <person name="Tsai I.J."/>
            <person name="Slot J."/>
            <person name="Sipos G."/>
            <person name="Plett J."/>
            <person name="Nagy L.G."/>
            <person name="Grigoriev I.V."/>
        </authorList>
    </citation>
    <scope>NUCLEOTIDE SEQUENCE</scope>
    <source>
        <strain evidence="2">FPL87.14</strain>
    </source>
</reference>
<keyword evidence="3" id="KW-1185">Reference proteome</keyword>
<accession>A0AA39MXW3</accession>
<dbReference type="EMBL" id="JAUEPT010000007">
    <property type="protein sequence ID" value="KAK0449900.1"/>
    <property type="molecule type" value="Genomic_DNA"/>
</dbReference>
<keyword evidence="1" id="KW-0812">Transmembrane</keyword>
<dbReference type="Proteomes" id="UP001175226">
    <property type="component" value="Unassembled WGS sequence"/>
</dbReference>
<evidence type="ECO:0000313" key="3">
    <source>
        <dbReference type="Proteomes" id="UP001175226"/>
    </source>
</evidence>
<keyword evidence="1" id="KW-0472">Membrane</keyword>
<gene>
    <name evidence="2" type="ORF">EV421DRAFT_1899387</name>
</gene>
<protein>
    <submittedName>
        <fullName evidence="2">Uncharacterized protein</fullName>
    </submittedName>
</protein>
<organism evidence="2 3">
    <name type="scientific">Armillaria borealis</name>
    <dbReference type="NCBI Taxonomy" id="47425"/>
    <lineage>
        <taxon>Eukaryota</taxon>
        <taxon>Fungi</taxon>
        <taxon>Dikarya</taxon>
        <taxon>Basidiomycota</taxon>
        <taxon>Agaricomycotina</taxon>
        <taxon>Agaricomycetes</taxon>
        <taxon>Agaricomycetidae</taxon>
        <taxon>Agaricales</taxon>
        <taxon>Marasmiineae</taxon>
        <taxon>Physalacriaceae</taxon>
        <taxon>Armillaria</taxon>
    </lineage>
</organism>
<dbReference type="InterPro" id="IPR038213">
    <property type="entry name" value="IFI6/IFI27-like_sf"/>
</dbReference>
<name>A0AA39MXW3_9AGAR</name>